<dbReference type="OrthoDB" id="3365224at2759"/>
<organism evidence="2 3">
    <name type="scientific">Ladona fulva</name>
    <name type="common">Scarce chaser dragonfly</name>
    <name type="synonym">Libellula fulva</name>
    <dbReference type="NCBI Taxonomy" id="123851"/>
    <lineage>
        <taxon>Eukaryota</taxon>
        <taxon>Metazoa</taxon>
        <taxon>Ecdysozoa</taxon>
        <taxon>Arthropoda</taxon>
        <taxon>Hexapoda</taxon>
        <taxon>Insecta</taxon>
        <taxon>Pterygota</taxon>
        <taxon>Palaeoptera</taxon>
        <taxon>Odonata</taxon>
        <taxon>Epiprocta</taxon>
        <taxon>Anisoptera</taxon>
        <taxon>Libelluloidea</taxon>
        <taxon>Libellulidae</taxon>
        <taxon>Ladona</taxon>
    </lineage>
</organism>
<keyword evidence="3" id="KW-1185">Reference proteome</keyword>
<feature type="compositionally biased region" description="Low complexity" evidence="1">
    <location>
        <begin position="1"/>
        <end position="23"/>
    </location>
</feature>
<dbReference type="Proteomes" id="UP000792457">
    <property type="component" value="Unassembled WGS sequence"/>
</dbReference>
<evidence type="ECO:0000313" key="3">
    <source>
        <dbReference type="Proteomes" id="UP000792457"/>
    </source>
</evidence>
<reference evidence="2" key="1">
    <citation type="submission" date="2013-04" db="EMBL/GenBank/DDBJ databases">
        <authorList>
            <person name="Qu J."/>
            <person name="Murali S.C."/>
            <person name="Bandaranaike D."/>
            <person name="Bellair M."/>
            <person name="Blankenburg K."/>
            <person name="Chao H."/>
            <person name="Dinh H."/>
            <person name="Doddapaneni H."/>
            <person name="Downs B."/>
            <person name="Dugan-Rocha S."/>
            <person name="Elkadiri S."/>
            <person name="Gnanaolivu R.D."/>
            <person name="Hernandez B."/>
            <person name="Javaid M."/>
            <person name="Jayaseelan J.C."/>
            <person name="Lee S."/>
            <person name="Li M."/>
            <person name="Ming W."/>
            <person name="Munidasa M."/>
            <person name="Muniz J."/>
            <person name="Nguyen L."/>
            <person name="Ongeri F."/>
            <person name="Osuji N."/>
            <person name="Pu L.-L."/>
            <person name="Puazo M."/>
            <person name="Qu C."/>
            <person name="Quiroz J."/>
            <person name="Raj R."/>
            <person name="Weissenberger G."/>
            <person name="Xin Y."/>
            <person name="Zou X."/>
            <person name="Han Y."/>
            <person name="Richards S."/>
            <person name="Worley K."/>
            <person name="Muzny D."/>
            <person name="Gibbs R."/>
        </authorList>
    </citation>
    <scope>NUCLEOTIDE SEQUENCE</scope>
    <source>
        <strain evidence="2">Sampled in the wild</strain>
    </source>
</reference>
<dbReference type="EMBL" id="KZ308242">
    <property type="protein sequence ID" value="KAG8225574.1"/>
    <property type="molecule type" value="Genomic_DNA"/>
</dbReference>
<feature type="compositionally biased region" description="Polar residues" evidence="1">
    <location>
        <begin position="112"/>
        <end position="131"/>
    </location>
</feature>
<comment type="caution">
    <text evidence="2">The sequence shown here is derived from an EMBL/GenBank/DDBJ whole genome shotgun (WGS) entry which is preliminary data.</text>
</comment>
<evidence type="ECO:0000313" key="2">
    <source>
        <dbReference type="EMBL" id="KAG8225574.1"/>
    </source>
</evidence>
<proteinExistence type="predicted"/>
<feature type="region of interest" description="Disordered" evidence="1">
    <location>
        <begin position="1"/>
        <end position="40"/>
    </location>
</feature>
<evidence type="ECO:0000256" key="1">
    <source>
        <dbReference type="SAM" id="MobiDB-lite"/>
    </source>
</evidence>
<feature type="region of interest" description="Disordered" evidence="1">
    <location>
        <begin position="111"/>
        <end position="157"/>
    </location>
</feature>
<dbReference type="AlphaFoldDB" id="A0A8K0NZG9"/>
<protein>
    <submittedName>
        <fullName evidence="2">Uncharacterized protein</fullName>
    </submittedName>
</protein>
<accession>A0A8K0NZG9</accession>
<reference evidence="2" key="2">
    <citation type="submission" date="2017-10" db="EMBL/GenBank/DDBJ databases">
        <title>Ladona fulva Genome sequencing and assembly.</title>
        <authorList>
            <person name="Murali S."/>
            <person name="Richards S."/>
            <person name="Bandaranaike D."/>
            <person name="Bellair M."/>
            <person name="Blankenburg K."/>
            <person name="Chao H."/>
            <person name="Dinh H."/>
            <person name="Doddapaneni H."/>
            <person name="Dugan-Rocha S."/>
            <person name="Elkadiri S."/>
            <person name="Gnanaolivu R."/>
            <person name="Hernandez B."/>
            <person name="Skinner E."/>
            <person name="Javaid M."/>
            <person name="Lee S."/>
            <person name="Li M."/>
            <person name="Ming W."/>
            <person name="Munidasa M."/>
            <person name="Muniz J."/>
            <person name="Nguyen L."/>
            <person name="Hughes D."/>
            <person name="Osuji N."/>
            <person name="Pu L.-L."/>
            <person name="Puazo M."/>
            <person name="Qu C."/>
            <person name="Quiroz J."/>
            <person name="Raj R."/>
            <person name="Weissenberger G."/>
            <person name="Xin Y."/>
            <person name="Zou X."/>
            <person name="Han Y."/>
            <person name="Worley K."/>
            <person name="Muzny D."/>
            <person name="Gibbs R."/>
        </authorList>
    </citation>
    <scope>NUCLEOTIDE SEQUENCE</scope>
    <source>
        <strain evidence="2">Sampled in the wild</strain>
    </source>
</reference>
<sequence>MKSQSAHTSPSTPPSARSNPRTPMTSPLPRSPKFPFTPTKLHAPHCAWHKCCSTNPVAHGLGSGGKSPANPIGAVQLGKLFQKRSNRKQLIAASGATGGSEDDLFEEVVGRTQPNTSSGSSSALTEATTGSLDRAKAVAADRRKKTSGEDGIPGKGIYGTSAALSSSSSASLTASSVEASGPTSGSMVEVTRVNPDDLIDELLKATNLVGQDESAETSGLKLFIGKDGSTALGGHEVKSQMQAGVFKQVVIEDR</sequence>
<dbReference type="InterPro" id="IPR039931">
    <property type="entry name" value="EEIG1/2-like"/>
</dbReference>
<dbReference type="PANTHER" id="PTHR21456:SF1">
    <property type="entry name" value="C2 NT-TYPE DOMAIN-CONTAINING PROTEIN"/>
    <property type="match status" value="1"/>
</dbReference>
<gene>
    <name evidence="2" type="ORF">J437_LFUL002091</name>
</gene>
<name>A0A8K0NZG9_LADFU</name>
<dbReference type="PANTHER" id="PTHR21456">
    <property type="entry name" value="FAMILY WITH SEQUENCE SIMILARITY 102"/>
    <property type="match status" value="1"/>
</dbReference>